<dbReference type="PANTHER" id="PTHR24421:SF10">
    <property type="entry name" value="NITRATE_NITRITE SENSOR PROTEIN NARQ"/>
    <property type="match status" value="1"/>
</dbReference>
<feature type="transmembrane region" description="Helical" evidence="7">
    <location>
        <begin position="81"/>
        <end position="98"/>
    </location>
</feature>
<evidence type="ECO:0000256" key="7">
    <source>
        <dbReference type="SAM" id="Phobius"/>
    </source>
</evidence>
<feature type="transmembrane region" description="Helical" evidence="7">
    <location>
        <begin position="9"/>
        <end position="28"/>
    </location>
</feature>
<accession>A0ABU6ABS2</accession>
<keyword evidence="7" id="KW-0812">Transmembrane</keyword>
<comment type="catalytic activity">
    <reaction evidence="1">
        <text>ATP + protein L-histidine = ADP + protein N-phospho-L-histidine.</text>
        <dbReference type="EC" id="2.7.13.3"/>
    </reaction>
</comment>
<evidence type="ECO:0000256" key="6">
    <source>
        <dbReference type="SAM" id="MobiDB-lite"/>
    </source>
</evidence>
<evidence type="ECO:0000256" key="1">
    <source>
        <dbReference type="ARBA" id="ARBA00000085"/>
    </source>
</evidence>
<comment type="caution">
    <text evidence="8">The sequence shown here is derived from an EMBL/GenBank/DDBJ whole genome shotgun (WGS) entry which is preliminary data.</text>
</comment>
<keyword evidence="9" id="KW-1185">Reference proteome</keyword>
<keyword evidence="4" id="KW-0418">Kinase</keyword>
<sequence>MSRENERHLVEALVVLLAMVWSLVLVWNDDPSAGAFFGGYFVAGLAGVLLPARVGVAMGVPYLIALYAAQTRGADRPAGSVLLIVLGAIACFAIGGYVRSRHRGHDTDHTTTTAQEAPVLEPEIVPPGPRTLPLLAAEFEHDTSLPCPVAVSGQPVDLPEPVGELLHLVAREALADVREHARAQRVRVAVEHRAEEVRLTVQDHGELTGRDPVHVAELGQRAENLGGALETTPTDDGQRVSLRLPLR</sequence>
<organism evidence="8 9">
    <name type="scientific">Saccharopolyspora mangrovi</name>
    <dbReference type="NCBI Taxonomy" id="3082379"/>
    <lineage>
        <taxon>Bacteria</taxon>
        <taxon>Bacillati</taxon>
        <taxon>Actinomycetota</taxon>
        <taxon>Actinomycetes</taxon>
        <taxon>Pseudonocardiales</taxon>
        <taxon>Pseudonocardiaceae</taxon>
        <taxon>Saccharopolyspora</taxon>
    </lineage>
</organism>
<dbReference type="PANTHER" id="PTHR24421">
    <property type="entry name" value="NITRATE/NITRITE SENSOR PROTEIN NARX-RELATED"/>
    <property type="match status" value="1"/>
</dbReference>
<feature type="region of interest" description="Disordered" evidence="6">
    <location>
        <begin position="224"/>
        <end position="247"/>
    </location>
</feature>
<dbReference type="RefSeq" id="WP_324266507.1">
    <property type="nucleotide sequence ID" value="NZ_JAWLNX010000010.1"/>
</dbReference>
<evidence type="ECO:0000256" key="5">
    <source>
        <dbReference type="ARBA" id="ARBA00023012"/>
    </source>
</evidence>
<feature type="transmembrane region" description="Helical" evidence="7">
    <location>
        <begin position="40"/>
        <end position="69"/>
    </location>
</feature>
<dbReference type="Proteomes" id="UP001327093">
    <property type="component" value="Unassembled WGS sequence"/>
</dbReference>
<reference evidence="8 9" key="1">
    <citation type="submission" date="2023-10" db="EMBL/GenBank/DDBJ databases">
        <title>Saccharopolyspora sp. nov., isolated from mangrove soil.</title>
        <authorList>
            <person name="Lu Y."/>
            <person name="Liu W."/>
        </authorList>
    </citation>
    <scope>NUCLEOTIDE SEQUENCE [LARGE SCALE GENOMIC DNA]</scope>
    <source>
        <strain evidence="8 9">S2-29</strain>
    </source>
</reference>
<evidence type="ECO:0000256" key="2">
    <source>
        <dbReference type="ARBA" id="ARBA00012438"/>
    </source>
</evidence>
<evidence type="ECO:0000313" key="9">
    <source>
        <dbReference type="Proteomes" id="UP001327093"/>
    </source>
</evidence>
<keyword evidence="7" id="KW-1133">Transmembrane helix</keyword>
<evidence type="ECO:0000256" key="4">
    <source>
        <dbReference type="ARBA" id="ARBA00022777"/>
    </source>
</evidence>
<gene>
    <name evidence="8" type="ORF">R4I43_16515</name>
</gene>
<protein>
    <recommendedName>
        <fullName evidence="2">histidine kinase</fullName>
        <ecNumber evidence="2">2.7.13.3</ecNumber>
    </recommendedName>
</protein>
<name>A0ABU6ABS2_9PSEU</name>
<dbReference type="InterPro" id="IPR036890">
    <property type="entry name" value="HATPase_C_sf"/>
</dbReference>
<dbReference type="InterPro" id="IPR050482">
    <property type="entry name" value="Sensor_HK_TwoCompSys"/>
</dbReference>
<proteinExistence type="predicted"/>
<dbReference type="EC" id="2.7.13.3" evidence="2"/>
<dbReference type="Gene3D" id="3.30.565.10">
    <property type="entry name" value="Histidine kinase-like ATPase, C-terminal domain"/>
    <property type="match status" value="1"/>
</dbReference>
<keyword evidence="7" id="KW-0472">Membrane</keyword>
<evidence type="ECO:0000256" key="3">
    <source>
        <dbReference type="ARBA" id="ARBA00022679"/>
    </source>
</evidence>
<evidence type="ECO:0000313" key="8">
    <source>
        <dbReference type="EMBL" id="MEB3369012.1"/>
    </source>
</evidence>
<keyword evidence="3" id="KW-0808">Transferase</keyword>
<keyword evidence="5" id="KW-0902">Two-component regulatory system</keyword>
<dbReference type="EMBL" id="JAWLNX010000010">
    <property type="protein sequence ID" value="MEB3369012.1"/>
    <property type="molecule type" value="Genomic_DNA"/>
</dbReference>